<name>A0A8J7J3K5_9CYAN</name>
<dbReference type="Proteomes" id="UP000654482">
    <property type="component" value="Unassembled WGS sequence"/>
</dbReference>
<proteinExistence type="predicted"/>
<evidence type="ECO:0000313" key="2">
    <source>
        <dbReference type="Proteomes" id="UP000654482"/>
    </source>
</evidence>
<gene>
    <name evidence="1" type="ORF">IQ249_13870</name>
</gene>
<sequence>MQCSHQLLPGAISEILVSVGETGTLTLNDRYGLMAALLDDFLTEEEQRAINRILRAVLRGKIEIV</sequence>
<organism evidence="1 2">
    <name type="scientific">Lusitaniella coriacea LEGE 07157</name>
    <dbReference type="NCBI Taxonomy" id="945747"/>
    <lineage>
        <taxon>Bacteria</taxon>
        <taxon>Bacillati</taxon>
        <taxon>Cyanobacteriota</taxon>
        <taxon>Cyanophyceae</taxon>
        <taxon>Spirulinales</taxon>
        <taxon>Lusitaniellaceae</taxon>
        <taxon>Lusitaniella</taxon>
    </lineage>
</organism>
<accession>A0A8J7J3K5</accession>
<protein>
    <submittedName>
        <fullName evidence="1">Uncharacterized protein</fullName>
    </submittedName>
</protein>
<dbReference type="RefSeq" id="WP_194030078.1">
    <property type="nucleotide sequence ID" value="NZ_JADEWZ010000019.1"/>
</dbReference>
<dbReference type="EMBL" id="JADEWZ010000019">
    <property type="protein sequence ID" value="MBE9116989.1"/>
    <property type="molecule type" value="Genomic_DNA"/>
</dbReference>
<keyword evidence="2" id="KW-1185">Reference proteome</keyword>
<comment type="caution">
    <text evidence="1">The sequence shown here is derived from an EMBL/GenBank/DDBJ whole genome shotgun (WGS) entry which is preliminary data.</text>
</comment>
<reference evidence="1" key="1">
    <citation type="submission" date="2020-10" db="EMBL/GenBank/DDBJ databases">
        <authorList>
            <person name="Castelo-Branco R."/>
            <person name="Eusebio N."/>
            <person name="Adriana R."/>
            <person name="Vieira A."/>
            <person name="Brugerolle De Fraissinette N."/>
            <person name="Rezende De Castro R."/>
            <person name="Schneider M.P."/>
            <person name="Vasconcelos V."/>
            <person name="Leao P.N."/>
        </authorList>
    </citation>
    <scope>NUCLEOTIDE SEQUENCE</scope>
    <source>
        <strain evidence="1">LEGE 07157</strain>
    </source>
</reference>
<evidence type="ECO:0000313" key="1">
    <source>
        <dbReference type="EMBL" id="MBE9116989.1"/>
    </source>
</evidence>
<dbReference type="AlphaFoldDB" id="A0A8J7J3K5"/>